<dbReference type="InterPro" id="IPR045527">
    <property type="entry name" value="DUF6470"/>
</dbReference>
<organism evidence="1 2">
    <name type="scientific">Paenibacillus elgii</name>
    <dbReference type="NCBI Taxonomy" id="189691"/>
    <lineage>
        <taxon>Bacteria</taxon>
        <taxon>Bacillati</taxon>
        <taxon>Bacillota</taxon>
        <taxon>Bacilli</taxon>
        <taxon>Bacillales</taxon>
        <taxon>Paenibacillaceae</taxon>
        <taxon>Paenibacillus</taxon>
    </lineage>
</organism>
<protein>
    <submittedName>
        <fullName evidence="1">Uncharacterized protein</fullName>
    </submittedName>
</protein>
<sequence>MRLLRLSIEQTLGQIGMETNNAKQEIEHNSPGQQTIEQKPATLEFHSPQGDLQIDQSQAWQAYAKGGHQAWLNMIYSQMDSVFLQGLAKKVEEGKRMAQITNPSNAFADIAKGALQDKPEIQYVGPASFMNVKISYTMNAPQINIQANTPEINYTVSKPEFTYTPGKVDIYMRQMQSINITVSEYDWYK</sequence>
<dbReference type="Proteomes" id="UP000244184">
    <property type="component" value="Unassembled WGS sequence"/>
</dbReference>
<accession>A0A2T6FRG5</accession>
<evidence type="ECO:0000313" key="2">
    <source>
        <dbReference type="Proteomes" id="UP000244184"/>
    </source>
</evidence>
<dbReference type="EMBL" id="PYHP01000104">
    <property type="protein sequence ID" value="PUA34501.1"/>
    <property type="molecule type" value="Genomic_DNA"/>
</dbReference>
<evidence type="ECO:0000313" key="1">
    <source>
        <dbReference type="EMBL" id="PUA34501.1"/>
    </source>
</evidence>
<dbReference type="AlphaFoldDB" id="A0A2T6FRG5"/>
<proteinExistence type="predicted"/>
<dbReference type="Pfam" id="PF20074">
    <property type="entry name" value="DUF6470"/>
    <property type="match status" value="1"/>
</dbReference>
<gene>
    <name evidence="1" type="ORF">C8Z91_35280</name>
</gene>
<name>A0A2T6FRG5_9BACL</name>
<reference evidence="1 2" key="1">
    <citation type="submission" date="2018-03" db="EMBL/GenBank/DDBJ databases">
        <title>Genome sequence of Paenibacillus elgii strain AC13 an antimicrobial compound producing bacteria.</title>
        <authorList>
            <person name="Kurokawa A.S."/>
            <person name="Araujo J.F."/>
            <person name="Costa R.A."/>
            <person name="Ortega D.B."/>
            <person name="Pires A.S."/>
            <person name="Pappas G.J.Jr."/>
            <person name="Franco O.L."/>
            <person name="Barreto C."/>
            <person name="Magalhaes B.S."/>
            <person name="Kruger R.H."/>
        </authorList>
    </citation>
    <scope>NUCLEOTIDE SEQUENCE [LARGE SCALE GENOMIC DNA]</scope>
    <source>
        <strain evidence="1 2">AC13</strain>
    </source>
</reference>
<dbReference type="RefSeq" id="WP_108535289.1">
    <property type="nucleotide sequence ID" value="NZ_PYHP01000104.1"/>
</dbReference>
<comment type="caution">
    <text evidence="1">The sequence shown here is derived from an EMBL/GenBank/DDBJ whole genome shotgun (WGS) entry which is preliminary data.</text>
</comment>